<evidence type="ECO:0000313" key="2">
    <source>
        <dbReference type="EMBL" id="SUQ63033.1"/>
    </source>
</evidence>
<proteinExistence type="predicted"/>
<accession>A0A380SZ64</accession>
<keyword evidence="1" id="KW-0812">Transmembrane</keyword>
<evidence type="ECO:0000313" key="3">
    <source>
        <dbReference type="Proteomes" id="UP000255177"/>
    </source>
</evidence>
<evidence type="ECO:0000256" key="1">
    <source>
        <dbReference type="SAM" id="Phobius"/>
    </source>
</evidence>
<feature type="transmembrane region" description="Helical" evidence="1">
    <location>
        <begin position="51"/>
        <end position="67"/>
    </location>
</feature>
<name>A0A380SZ64_9PSED</name>
<keyword evidence="1" id="KW-1133">Transmembrane helix</keyword>
<dbReference type="RefSeq" id="WP_148708535.1">
    <property type="nucleotide sequence ID" value="NZ_CBCSFG010000023.1"/>
</dbReference>
<feature type="transmembrane region" description="Helical" evidence="1">
    <location>
        <begin position="103"/>
        <end position="123"/>
    </location>
</feature>
<keyword evidence="3" id="KW-1185">Reference proteome</keyword>
<feature type="transmembrane region" description="Helical" evidence="1">
    <location>
        <begin position="20"/>
        <end position="39"/>
    </location>
</feature>
<sequence length="217" mass="23567">MNATSKEKLKAWLKRPRASFGIIAGVVSFVVLVSIAGWFDGAVELLTAKPWILLGFVAISLCVGAIVQHRYTLLVGKAIFSPGSTGWRHKVDRISTYAKESNLVLCFLIAIGVGYPTTLYYAARSIRTIVAACETNLNDQLAFLGEDGRSVSISSPICLCLSEVFLERNGVLRLALFNTSVFEVSDFQGITEEDEQQCLNRVISGGQSAAPQRSSSQ</sequence>
<dbReference type="EMBL" id="UIDD01000007">
    <property type="protein sequence ID" value="SUQ63033.1"/>
    <property type="molecule type" value="Genomic_DNA"/>
</dbReference>
<keyword evidence="1" id="KW-0472">Membrane</keyword>
<protein>
    <submittedName>
        <fullName evidence="2">Uncharacterized protein</fullName>
    </submittedName>
</protein>
<gene>
    <name evidence="2" type="ORF">CCOS864_02483</name>
</gene>
<dbReference type="AlphaFoldDB" id="A0A380SZ64"/>
<reference evidence="3" key="1">
    <citation type="submission" date="2018-07" db="EMBL/GenBank/DDBJ databases">
        <authorList>
            <person name="Blom J."/>
        </authorList>
    </citation>
    <scope>NUCLEOTIDE SEQUENCE [LARGE SCALE GENOMIC DNA]</scope>
    <source>
        <strain evidence="3">CCOS 864</strain>
    </source>
</reference>
<dbReference type="Proteomes" id="UP000255177">
    <property type="component" value="Unassembled WGS sequence"/>
</dbReference>
<organism evidence="2 3">
    <name type="scientific">Pseudomonas wadenswilerensis</name>
    <dbReference type="NCBI Taxonomy" id="1785161"/>
    <lineage>
        <taxon>Bacteria</taxon>
        <taxon>Pseudomonadati</taxon>
        <taxon>Pseudomonadota</taxon>
        <taxon>Gammaproteobacteria</taxon>
        <taxon>Pseudomonadales</taxon>
        <taxon>Pseudomonadaceae</taxon>
        <taxon>Pseudomonas</taxon>
    </lineage>
</organism>